<organism evidence="3 4">
    <name type="scientific">Fasciola hepatica</name>
    <name type="common">Liver fluke</name>
    <dbReference type="NCBI Taxonomy" id="6192"/>
    <lineage>
        <taxon>Eukaryota</taxon>
        <taxon>Metazoa</taxon>
        <taxon>Spiralia</taxon>
        <taxon>Lophotrochozoa</taxon>
        <taxon>Platyhelminthes</taxon>
        <taxon>Trematoda</taxon>
        <taxon>Digenea</taxon>
        <taxon>Plagiorchiida</taxon>
        <taxon>Echinostomata</taxon>
        <taxon>Echinostomatoidea</taxon>
        <taxon>Fasciolidae</taxon>
        <taxon>Fasciola</taxon>
    </lineage>
</organism>
<gene>
    <name evidence="3" type="ORF">D915_003993</name>
</gene>
<dbReference type="EMBL" id="JXXN02001204">
    <property type="protein sequence ID" value="THD25295.1"/>
    <property type="molecule type" value="Genomic_DNA"/>
</dbReference>
<dbReference type="AlphaFoldDB" id="A0A4E0REY8"/>
<name>A0A4E0REY8_FASHE</name>
<dbReference type="PRINTS" id="PR00111">
    <property type="entry name" value="ABHYDROLASE"/>
</dbReference>
<dbReference type="PANTHER" id="PTHR42886">
    <property type="entry name" value="RE40534P-RELATED"/>
    <property type="match status" value="1"/>
</dbReference>
<dbReference type="InterPro" id="IPR000073">
    <property type="entry name" value="AB_hydrolase_1"/>
</dbReference>
<accession>A0A4E0REY8</accession>
<dbReference type="SUPFAM" id="SSF53474">
    <property type="entry name" value="alpha/beta-Hydrolases"/>
    <property type="match status" value="1"/>
</dbReference>
<dbReference type="GO" id="GO:0042171">
    <property type="term" value="F:lysophosphatidic acid acyltransferase activity"/>
    <property type="evidence" value="ECO:0007669"/>
    <property type="project" value="TreeGrafter"/>
</dbReference>
<proteinExistence type="inferred from homology"/>
<dbReference type="GO" id="GO:0052689">
    <property type="term" value="F:carboxylic ester hydrolase activity"/>
    <property type="evidence" value="ECO:0007669"/>
    <property type="project" value="TreeGrafter"/>
</dbReference>
<sequence length="500" mass="55903">MMCPGPYNPDYSTDDNPIPLWMRWIRTSPTLLLEAEERLLKRIRSHLESSFVPIFQGSCHIRTLVARNFRDIEKMNALRTPREESNVPLVMVHGFASGSGLWCKNLDSLAAHRPVYVFDLLGFGRSSRPPFSNDPDEAEKQFVDSVEEWRAAMKLEKFILLGHSLGGYIATSYAISHPNRVAHLVLDDPWGFFGLPSEGKWIPKDNRKTWLPASLTKALINTNPLSVLRGVGPIGRKLIHHVRQDLRFMYDQRNPLVGESFEVPSENDEFSLKTGAFHGHTTDSEQPLDTSCQSIDPRPVHANDIKDCERLKLDPVDLDGSVALDYVYHINVQRPSGEIGFKSMCSCVAFAYRPMLLRIGELDPHIPITFIYGSRSWIDMSSGVKTRAARPGSYVDIKIIEGAGHQVHAEAAEEFNAYVNAVCEQVDRGTACNPVPVGEHERRYAELNSKCTIPPTDQRFHRVNPSSSAQKIVSSRCDGLDRSSAVVGSLGHEASDEASD</sequence>
<protein>
    <submittedName>
        <fullName evidence="3">Abhydrolase domain-containing protein 4</fullName>
    </submittedName>
</protein>
<evidence type="ECO:0000313" key="4">
    <source>
        <dbReference type="Proteomes" id="UP000230066"/>
    </source>
</evidence>
<dbReference type="GO" id="GO:0005811">
    <property type="term" value="C:lipid droplet"/>
    <property type="evidence" value="ECO:0007669"/>
    <property type="project" value="TreeGrafter"/>
</dbReference>
<dbReference type="Proteomes" id="UP000230066">
    <property type="component" value="Unassembled WGS sequence"/>
</dbReference>
<evidence type="ECO:0000313" key="3">
    <source>
        <dbReference type="EMBL" id="THD25295.1"/>
    </source>
</evidence>
<keyword evidence="4" id="KW-1185">Reference proteome</keyword>
<dbReference type="Gene3D" id="3.40.50.1820">
    <property type="entry name" value="alpha/beta hydrolase"/>
    <property type="match status" value="2"/>
</dbReference>
<comment type="caution">
    <text evidence="3">The sequence shown here is derived from an EMBL/GenBank/DDBJ whole genome shotgun (WGS) entry which is preliminary data.</text>
</comment>
<feature type="domain" description="AB hydrolase-1" evidence="2">
    <location>
        <begin position="88"/>
        <end position="195"/>
    </location>
</feature>
<evidence type="ECO:0000256" key="1">
    <source>
        <dbReference type="ARBA" id="ARBA00038097"/>
    </source>
</evidence>
<dbReference type="InterPro" id="IPR029058">
    <property type="entry name" value="AB_hydrolase_fold"/>
</dbReference>
<reference evidence="3" key="1">
    <citation type="submission" date="2019-03" db="EMBL/GenBank/DDBJ databases">
        <title>Improved annotation for the trematode Fasciola hepatica.</title>
        <authorList>
            <person name="Choi Y.-J."/>
            <person name="Martin J."/>
            <person name="Mitreva M."/>
        </authorList>
    </citation>
    <scope>NUCLEOTIDE SEQUENCE [LARGE SCALE GENOMIC DNA]</scope>
</reference>
<dbReference type="PANTHER" id="PTHR42886:SF29">
    <property type="entry name" value="PUMMELIG, ISOFORM A"/>
    <property type="match status" value="1"/>
</dbReference>
<dbReference type="GO" id="GO:0005739">
    <property type="term" value="C:mitochondrion"/>
    <property type="evidence" value="ECO:0007669"/>
    <property type="project" value="TreeGrafter"/>
</dbReference>
<comment type="similarity">
    <text evidence="1">Belongs to the peptidase S33 family. ABHD4/ABHD5 subfamily.</text>
</comment>
<dbReference type="Pfam" id="PF00561">
    <property type="entry name" value="Abhydrolase_1"/>
    <property type="match status" value="1"/>
</dbReference>
<dbReference type="GO" id="GO:0006654">
    <property type="term" value="P:phosphatidic acid biosynthetic process"/>
    <property type="evidence" value="ECO:0007669"/>
    <property type="project" value="TreeGrafter"/>
</dbReference>
<dbReference type="GO" id="GO:0055088">
    <property type="term" value="P:lipid homeostasis"/>
    <property type="evidence" value="ECO:0007669"/>
    <property type="project" value="TreeGrafter"/>
</dbReference>
<evidence type="ECO:0000259" key="2">
    <source>
        <dbReference type="Pfam" id="PF00561"/>
    </source>
</evidence>